<proteinExistence type="predicted"/>
<comment type="caution">
    <text evidence="2">The sequence shown here is derived from an EMBL/GenBank/DDBJ whole genome shotgun (WGS) entry which is preliminary data.</text>
</comment>
<evidence type="ECO:0008006" key="4">
    <source>
        <dbReference type="Google" id="ProtNLM"/>
    </source>
</evidence>
<name>A0A8H6R6T0_9PEZI</name>
<organism evidence="2 3">
    <name type="scientific">Pseudocercospora fuligena</name>
    <dbReference type="NCBI Taxonomy" id="685502"/>
    <lineage>
        <taxon>Eukaryota</taxon>
        <taxon>Fungi</taxon>
        <taxon>Dikarya</taxon>
        <taxon>Ascomycota</taxon>
        <taxon>Pezizomycotina</taxon>
        <taxon>Dothideomycetes</taxon>
        <taxon>Dothideomycetidae</taxon>
        <taxon>Mycosphaerellales</taxon>
        <taxon>Mycosphaerellaceae</taxon>
        <taxon>Pseudocercospora</taxon>
    </lineage>
</organism>
<feature type="compositionally biased region" description="Polar residues" evidence="1">
    <location>
        <begin position="88"/>
        <end position="124"/>
    </location>
</feature>
<feature type="region of interest" description="Disordered" evidence="1">
    <location>
        <begin position="259"/>
        <end position="314"/>
    </location>
</feature>
<dbReference type="CDD" id="cd18724">
    <property type="entry name" value="PIN_LabA-like"/>
    <property type="match status" value="1"/>
</dbReference>
<dbReference type="GO" id="GO:0031267">
    <property type="term" value="F:small GTPase binding"/>
    <property type="evidence" value="ECO:0007669"/>
    <property type="project" value="TreeGrafter"/>
</dbReference>
<dbReference type="EMBL" id="JABCIY010000316">
    <property type="protein sequence ID" value="KAF7185598.1"/>
    <property type="molecule type" value="Genomic_DNA"/>
</dbReference>
<dbReference type="OrthoDB" id="5590473at2759"/>
<feature type="compositionally biased region" description="Basic residues" evidence="1">
    <location>
        <begin position="153"/>
        <end position="163"/>
    </location>
</feature>
<feature type="region of interest" description="Disordered" evidence="1">
    <location>
        <begin position="88"/>
        <end position="201"/>
    </location>
</feature>
<gene>
    <name evidence="2" type="ORF">HII31_13095</name>
</gene>
<dbReference type="GO" id="GO:0005085">
    <property type="term" value="F:guanyl-nucleotide exchange factor activity"/>
    <property type="evidence" value="ECO:0007669"/>
    <property type="project" value="TreeGrafter"/>
</dbReference>
<dbReference type="PANTHER" id="PTHR15837">
    <property type="entry name" value="RAN GUANINE NUCLEOTIDE RELEASE FACTOR"/>
    <property type="match status" value="1"/>
</dbReference>
<sequence>MSAPLASGLWDFSHILDFHNNSLAASTPSTTAEEPLPKPLQPAVDTKFRAANSASRREHVDNLDQDVIANEGVTLGDFSKVWQFTGTTPPSLQTQQSDVTHTNATSSVKGSFSDDSAYIVSNGSPPKRQHSVSETTEGDQSTDNAQDKPLTKTQRKKANRKARKEKEKEKSEQAKQEIGQVASKDETDLNVENKPAPLLKAGTGKAINPIAAWQNATTALPQQYAADTKAANEKRKLDVANPAQPSEHKFKETFKKTAPTQGALGTPRKYEPTEYTIHDGSGSRKVALSDVQPPAAPVSKQKAEKTSQITPPTTDDEEITAKAVNAVQQAMASLKRGDTPTPSPNTGLPRTKSAPLTPAKAGKQVTANTQPVQKSKNFTTPKQVKNLNLVPSTVGVQPAKAVNTLLPSQPVASLFSQIGALPPTPKLIPGPPGPHIKAPAAIEPLINRSEEDRHLALLMRCMNYFPADRKHLVSPMNMTSHNKDPKGIHIFVDASNIFIGFMDALKQARGIHPLQHMPQANLSFDSLALLMERRRPVAKRVLAGSNPWLPAFDTAKNVGYEMNILDKVHKARELTERQIYFKELDAQRYGKRAKAPPVHHALQQHQTSPTARYSVLGNIGGSSTETSVPQYAPAKMIEQGVDEILHLKISHSLLDYEEPSTIVLATGDAALAEYSDGFMAMVERALRKGWTVELVSWSKNISKTYLKSDWVNAWDGRFKIIYLDDFAEELLCA</sequence>
<dbReference type="AlphaFoldDB" id="A0A8H6R6T0"/>
<reference evidence="2" key="1">
    <citation type="submission" date="2020-04" db="EMBL/GenBank/DDBJ databases">
        <title>Draft genome resource of the tomato pathogen Pseudocercospora fuligena.</title>
        <authorList>
            <person name="Zaccaron A."/>
        </authorList>
    </citation>
    <scope>NUCLEOTIDE SEQUENCE</scope>
    <source>
        <strain evidence="2">PF001</strain>
    </source>
</reference>
<protein>
    <recommendedName>
        <fullName evidence="4">NYN domain-containing protein</fullName>
    </recommendedName>
</protein>
<keyword evidence="3" id="KW-1185">Reference proteome</keyword>
<dbReference type="Gene3D" id="3.40.50.1010">
    <property type="entry name" value="5'-nuclease"/>
    <property type="match status" value="1"/>
</dbReference>
<evidence type="ECO:0000256" key="1">
    <source>
        <dbReference type="SAM" id="MobiDB-lite"/>
    </source>
</evidence>
<dbReference type="PANTHER" id="PTHR15837:SF5">
    <property type="entry name" value="NYN DOMAIN-CONTAINING PROTEIN"/>
    <property type="match status" value="1"/>
</dbReference>
<feature type="region of interest" description="Disordered" evidence="1">
    <location>
        <begin position="331"/>
        <end position="370"/>
    </location>
</feature>
<dbReference type="InterPro" id="IPR007681">
    <property type="entry name" value="Mog1"/>
</dbReference>
<dbReference type="GO" id="GO:0005634">
    <property type="term" value="C:nucleus"/>
    <property type="evidence" value="ECO:0007669"/>
    <property type="project" value="TreeGrafter"/>
</dbReference>
<feature type="compositionally biased region" description="Polar residues" evidence="1">
    <location>
        <begin position="132"/>
        <end position="144"/>
    </location>
</feature>
<dbReference type="Proteomes" id="UP000660729">
    <property type="component" value="Unassembled WGS sequence"/>
</dbReference>
<accession>A0A8H6R6T0</accession>
<dbReference type="GO" id="GO:0006606">
    <property type="term" value="P:protein import into nucleus"/>
    <property type="evidence" value="ECO:0007669"/>
    <property type="project" value="TreeGrafter"/>
</dbReference>
<feature type="compositionally biased region" description="Basic and acidic residues" evidence="1">
    <location>
        <begin position="164"/>
        <end position="175"/>
    </location>
</feature>
<evidence type="ECO:0000313" key="2">
    <source>
        <dbReference type="EMBL" id="KAF7185598.1"/>
    </source>
</evidence>
<evidence type="ECO:0000313" key="3">
    <source>
        <dbReference type="Proteomes" id="UP000660729"/>
    </source>
</evidence>